<dbReference type="PATRIC" id="fig|742737.3.peg.4839"/>
<evidence type="ECO:0000313" key="2">
    <source>
        <dbReference type="EMBL" id="EHI57160.1"/>
    </source>
</evidence>
<gene>
    <name evidence="2" type="ORF">HMPREF9473_04855</name>
</gene>
<protein>
    <recommendedName>
        <fullName evidence="4">DUF5104 domain-containing protein</fullName>
    </recommendedName>
</protein>
<evidence type="ECO:0000256" key="1">
    <source>
        <dbReference type="SAM" id="Phobius"/>
    </source>
</evidence>
<keyword evidence="1" id="KW-0472">Membrane</keyword>
<dbReference type="AlphaFoldDB" id="G5IMX7"/>
<dbReference type="Proteomes" id="UP000005384">
    <property type="component" value="Unassembled WGS sequence"/>
</dbReference>
<evidence type="ECO:0008006" key="4">
    <source>
        <dbReference type="Google" id="ProtNLM"/>
    </source>
</evidence>
<feature type="transmembrane region" description="Helical" evidence="1">
    <location>
        <begin position="226"/>
        <end position="249"/>
    </location>
</feature>
<keyword evidence="1" id="KW-0812">Transmembrane</keyword>
<feature type="transmembrane region" description="Helical" evidence="1">
    <location>
        <begin position="162"/>
        <end position="182"/>
    </location>
</feature>
<sequence>MLKTVDLLLILAVVLIICNMPIYEVFAASTDKEVAIEDEYAIRFMEAIKDRDTDSLLELWVGEDSEQLQESFYELYDYWDGKEITSYKKIGEEYRPGNEKKKRPSGMEYEYEIISGSEIVRLKFSITDEYNGGRYIDSYQFSNKVQSSEIIETTKKLKPEKVIMMILMVIEVIFSLAMFILCVKEKPKFWILWGIAILLIYGGIAIELKQKITVGIFCYLLYFPKIFFTSNGFILRLSFPLGAFAYFFVRKNVLKFRV</sequence>
<proteinExistence type="predicted"/>
<keyword evidence="1" id="KW-1133">Transmembrane helix</keyword>
<dbReference type="HOGENOM" id="CLU_1076775_0_0_9"/>
<name>G5IMX7_9FIRM</name>
<dbReference type="EMBL" id="ADLN01000124">
    <property type="protein sequence ID" value="EHI57160.1"/>
    <property type="molecule type" value="Genomic_DNA"/>
</dbReference>
<keyword evidence="3" id="KW-1185">Reference proteome</keyword>
<dbReference type="RefSeq" id="WP_006782843.1">
    <property type="nucleotide sequence ID" value="NZ_CP040506.1"/>
</dbReference>
<organism evidence="2 3">
    <name type="scientific">Hungatella hathewayi WAL-18680</name>
    <dbReference type="NCBI Taxonomy" id="742737"/>
    <lineage>
        <taxon>Bacteria</taxon>
        <taxon>Bacillati</taxon>
        <taxon>Bacillota</taxon>
        <taxon>Clostridia</taxon>
        <taxon>Lachnospirales</taxon>
        <taxon>Lachnospiraceae</taxon>
        <taxon>Hungatella</taxon>
    </lineage>
</organism>
<feature type="transmembrane region" description="Helical" evidence="1">
    <location>
        <begin position="189"/>
        <end position="206"/>
    </location>
</feature>
<evidence type="ECO:0000313" key="3">
    <source>
        <dbReference type="Proteomes" id="UP000005384"/>
    </source>
</evidence>
<reference evidence="2 3" key="1">
    <citation type="submission" date="2011-08" db="EMBL/GenBank/DDBJ databases">
        <title>The Genome Sequence of Clostridium hathewayi WAL-18680.</title>
        <authorList>
            <consortium name="The Broad Institute Genome Sequencing Platform"/>
            <person name="Earl A."/>
            <person name="Ward D."/>
            <person name="Feldgarden M."/>
            <person name="Gevers D."/>
            <person name="Finegold S.M."/>
            <person name="Summanen P.H."/>
            <person name="Molitoris D.R."/>
            <person name="Song M."/>
            <person name="Daigneault M."/>
            <person name="Allen-Vercoe E."/>
            <person name="Young S.K."/>
            <person name="Zeng Q."/>
            <person name="Gargeya S."/>
            <person name="Fitzgerald M."/>
            <person name="Haas B."/>
            <person name="Abouelleil A."/>
            <person name="Alvarado L."/>
            <person name="Arachchi H.M."/>
            <person name="Berlin A."/>
            <person name="Brown A."/>
            <person name="Chapman S.B."/>
            <person name="Chen Z."/>
            <person name="Dunbar C."/>
            <person name="Freedman E."/>
            <person name="Gearin G."/>
            <person name="Gellesch M."/>
            <person name="Goldberg J."/>
            <person name="Griggs A."/>
            <person name="Gujja S."/>
            <person name="Heiman D."/>
            <person name="Howarth C."/>
            <person name="Larson L."/>
            <person name="Lui A."/>
            <person name="MacDonald P.J.P."/>
            <person name="Montmayeur A."/>
            <person name="Murphy C."/>
            <person name="Neiman D."/>
            <person name="Pearson M."/>
            <person name="Priest M."/>
            <person name="Roberts A."/>
            <person name="Saif S."/>
            <person name="Shea T."/>
            <person name="Shenoy N."/>
            <person name="Sisk P."/>
            <person name="Stolte C."/>
            <person name="Sykes S."/>
            <person name="Wortman J."/>
            <person name="Nusbaum C."/>
            <person name="Birren B."/>
        </authorList>
    </citation>
    <scope>NUCLEOTIDE SEQUENCE [LARGE SCALE GENOMIC DNA]</scope>
    <source>
        <strain evidence="2 3">WAL-18680</strain>
    </source>
</reference>
<comment type="caution">
    <text evidence="2">The sequence shown here is derived from an EMBL/GenBank/DDBJ whole genome shotgun (WGS) entry which is preliminary data.</text>
</comment>
<accession>G5IMX7</accession>